<evidence type="ECO:0000313" key="1">
    <source>
        <dbReference type="EMBL" id="MEU9576952.1"/>
    </source>
</evidence>
<organism evidence="1 2">
    <name type="scientific">Streptomyces chilikensis</name>
    <dbReference type="NCBI Taxonomy" id="1194079"/>
    <lineage>
        <taxon>Bacteria</taxon>
        <taxon>Bacillati</taxon>
        <taxon>Actinomycetota</taxon>
        <taxon>Actinomycetes</taxon>
        <taxon>Kitasatosporales</taxon>
        <taxon>Streptomycetaceae</taxon>
        <taxon>Streptomyces</taxon>
    </lineage>
</organism>
<proteinExistence type="predicted"/>
<dbReference type="Proteomes" id="UP001551584">
    <property type="component" value="Unassembled WGS sequence"/>
</dbReference>
<name>A0ABV3EL84_9ACTN</name>
<dbReference type="EMBL" id="JBEZNA010000010">
    <property type="protein sequence ID" value="MEU9576952.1"/>
    <property type="molecule type" value="Genomic_DNA"/>
</dbReference>
<sequence length="130" mass="14300">MFVHTESLRQTRQHTLVQVHTPLGSAVVRWGGDPGEADGRHLVEWTVDEDVHWGRNTQPATAAEPGLRQEGDRVHMTGRLRPTDDGAACLQMGHWSVLLDLASPVPSGPDGSWVRISVGSENVALYPYRT</sequence>
<keyword evidence="2" id="KW-1185">Reference proteome</keyword>
<reference evidence="1 2" key="1">
    <citation type="submission" date="2024-06" db="EMBL/GenBank/DDBJ databases">
        <title>The Natural Products Discovery Center: Release of the First 8490 Sequenced Strains for Exploring Actinobacteria Biosynthetic Diversity.</title>
        <authorList>
            <person name="Kalkreuter E."/>
            <person name="Kautsar S.A."/>
            <person name="Yang D."/>
            <person name="Bader C.D."/>
            <person name="Teijaro C.N."/>
            <person name="Fluegel L."/>
            <person name="Davis C.M."/>
            <person name="Simpson J.R."/>
            <person name="Lauterbach L."/>
            <person name="Steele A.D."/>
            <person name="Gui C."/>
            <person name="Meng S."/>
            <person name="Li G."/>
            <person name="Viehrig K."/>
            <person name="Ye F."/>
            <person name="Su P."/>
            <person name="Kiefer A.F."/>
            <person name="Nichols A."/>
            <person name="Cepeda A.J."/>
            <person name="Yan W."/>
            <person name="Fan B."/>
            <person name="Jiang Y."/>
            <person name="Adhikari A."/>
            <person name="Zheng C.-J."/>
            <person name="Schuster L."/>
            <person name="Cowan T.M."/>
            <person name="Smanski M.J."/>
            <person name="Chevrette M.G."/>
            <person name="De Carvalho L.P.S."/>
            <person name="Shen B."/>
        </authorList>
    </citation>
    <scope>NUCLEOTIDE SEQUENCE [LARGE SCALE GENOMIC DNA]</scope>
    <source>
        <strain evidence="1 2">NPDC048117</strain>
    </source>
</reference>
<comment type="caution">
    <text evidence="1">The sequence shown here is derived from an EMBL/GenBank/DDBJ whole genome shotgun (WGS) entry which is preliminary data.</text>
</comment>
<dbReference type="RefSeq" id="WP_359269678.1">
    <property type="nucleotide sequence ID" value="NZ_JBEZNA010000010.1"/>
</dbReference>
<evidence type="ECO:0000313" key="2">
    <source>
        <dbReference type="Proteomes" id="UP001551584"/>
    </source>
</evidence>
<protein>
    <submittedName>
        <fullName evidence="1">Uncharacterized protein</fullName>
    </submittedName>
</protein>
<accession>A0ABV3EL84</accession>
<gene>
    <name evidence="1" type="ORF">AB0D95_06690</name>
</gene>